<feature type="domain" description="Tc1-like transposase DDE" evidence="1">
    <location>
        <begin position="156"/>
        <end position="299"/>
    </location>
</feature>
<dbReference type="Pfam" id="PF13358">
    <property type="entry name" value="DDE_3"/>
    <property type="match status" value="1"/>
</dbReference>
<dbReference type="SUPFAM" id="SSF53098">
    <property type="entry name" value="Ribonuclease H-like"/>
    <property type="match status" value="1"/>
</dbReference>
<reference evidence="2 3" key="1">
    <citation type="submission" date="2020-02" db="EMBL/GenBank/DDBJ databases">
        <title>Whole-genome analyses of novel actinobacteria.</title>
        <authorList>
            <person name="Sahin N."/>
            <person name="Tatar D."/>
        </authorList>
    </citation>
    <scope>NUCLEOTIDE SEQUENCE [LARGE SCALE GENOMIC DNA]</scope>
    <source>
        <strain evidence="2 3">SB3404</strain>
    </source>
</reference>
<dbReference type="PANTHER" id="PTHR30347:SF1">
    <property type="entry name" value="MECHANOSENSITIVE CHANNEL MSCK"/>
    <property type="match status" value="1"/>
</dbReference>
<dbReference type="SUPFAM" id="SSF46689">
    <property type="entry name" value="Homeodomain-like"/>
    <property type="match status" value="1"/>
</dbReference>
<dbReference type="EMBL" id="JAAKZZ010001004">
    <property type="protein sequence ID" value="NGO73935.1"/>
    <property type="molecule type" value="Genomic_DNA"/>
</dbReference>
<gene>
    <name evidence="2" type="ORF">G5C65_37590</name>
</gene>
<protein>
    <submittedName>
        <fullName evidence="2">IS630 family transposase</fullName>
    </submittedName>
</protein>
<dbReference type="GO" id="GO:0003676">
    <property type="term" value="F:nucleic acid binding"/>
    <property type="evidence" value="ECO:0007669"/>
    <property type="project" value="InterPro"/>
</dbReference>
<organism evidence="2 3">
    <name type="scientific">Streptomyces boncukensis</name>
    <dbReference type="NCBI Taxonomy" id="2711219"/>
    <lineage>
        <taxon>Bacteria</taxon>
        <taxon>Bacillati</taxon>
        <taxon>Actinomycetota</taxon>
        <taxon>Actinomycetes</taxon>
        <taxon>Kitasatosporales</taxon>
        <taxon>Streptomycetaceae</taxon>
        <taxon>Streptomyces</taxon>
    </lineage>
</organism>
<dbReference type="Gene3D" id="3.30.420.10">
    <property type="entry name" value="Ribonuclease H-like superfamily/Ribonuclease H"/>
    <property type="match status" value="1"/>
</dbReference>
<dbReference type="AlphaFoldDB" id="A0A6G4X8U4"/>
<name>A0A6G4X8U4_9ACTN</name>
<evidence type="ECO:0000259" key="1">
    <source>
        <dbReference type="Pfam" id="PF13358"/>
    </source>
</evidence>
<dbReference type="InterPro" id="IPR012337">
    <property type="entry name" value="RNaseH-like_sf"/>
</dbReference>
<sequence>MLQSWVRRRSSAQSLALRSRIVLECAEGHATAEVARRLRVTTDTVRTWRRRFLERRLDGLCDEPRPGVPRKITDADVERVIVKTLEETPKNATHWSTRSMAAATGMSQSAISRIWRAFGLQPHRAETFKLSKDPLFVDKVRDVVGLYLDPPERALVLCVDEKSQIQALDRSQPVLPMMPGAAERRSHDYVRAGTTTLFAALDTATGKVIGSLHRRHRATEFKKFLIKLDREVPRELDVHLILDNYVTHKVPVIKKWLAAHPRFHLHFTPTGASWLNLVERWFAELTTKKIRRGVHRSVQALEHDIRTWLADWNTNPRPFIWTKTADEILEKVATYCRRISDSGH</sequence>
<comment type="caution">
    <text evidence="2">The sequence shown here is derived from an EMBL/GenBank/DDBJ whole genome shotgun (WGS) entry which is preliminary data.</text>
</comment>
<dbReference type="InterPro" id="IPR052702">
    <property type="entry name" value="MscS-like_channel"/>
</dbReference>
<dbReference type="PANTHER" id="PTHR30347">
    <property type="entry name" value="POTASSIUM CHANNEL RELATED"/>
    <property type="match status" value="1"/>
</dbReference>
<keyword evidence="3" id="KW-1185">Reference proteome</keyword>
<dbReference type="InterPro" id="IPR009057">
    <property type="entry name" value="Homeodomain-like_sf"/>
</dbReference>
<dbReference type="InterPro" id="IPR047655">
    <property type="entry name" value="Transpos_IS630-like"/>
</dbReference>
<evidence type="ECO:0000313" key="2">
    <source>
        <dbReference type="EMBL" id="NGO73935.1"/>
    </source>
</evidence>
<accession>A0A6G4X8U4</accession>
<proteinExistence type="predicted"/>
<dbReference type="InterPro" id="IPR036397">
    <property type="entry name" value="RNaseH_sf"/>
</dbReference>
<dbReference type="Pfam" id="PF13565">
    <property type="entry name" value="HTH_32"/>
    <property type="match status" value="1"/>
</dbReference>
<dbReference type="InterPro" id="IPR038717">
    <property type="entry name" value="Tc1-like_DDE_dom"/>
</dbReference>
<dbReference type="Proteomes" id="UP000477722">
    <property type="component" value="Unassembled WGS sequence"/>
</dbReference>
<dbReference type="RefSeq" id="WP_165303529.1">
    <property type="nucleotide sequence ID" value="NZ_JAAKZZ010001004.1"/>
</dbReference>
<dbReference type="NCBIfam" id="NF033545">
    <property type="entry name" value="transpos_IS630"/>
    <property type="match status" value="1"/>
</dbReference>
<evidence type="ECO:0000313" key="3">
    <source>
        <dbReference type="Proteomes" id="UP000477722"/>
    </source>
</evidence>